<evidence type="ECO:0000313" key="10">
    <source>
        <dbReference type="Proteomes" id="UP000284207"/>
    </source>
</evidence>
<dbReference type="PROSITE" id="PS51857">
    <property type="entry name" value="CSD_2"/>
    <property type="match status" value="1"/>
</dbReference>
<dbReference type="PROSITE" id="PS00352">
    <property type="entry name" value="CSD_1"/>
    <property type="match status" value="1"/>
</dbReference>
<evidence type="ECO:0000256" key="1">
    <source>
        <dbReference type="ARBA" id="ARBA00004496"/>
    </source>
</evidence>
<dbReference type="InterPro" id="IPR012156">
    <property type="entry name" value="Cold_shock_CspA"/>
</dbReference>
<keyword evidence="5" id="KW-0010">Activator</keyword>
<organism evidence="9 10">
    <name type="scientific">Pseudomonas moraviensis</name>
    <dbReference type="NCBI Taxonomy" id="321662"/>
    <lineage>
        <taxon>Bacteria</taxon>
        <taxon>Pseudomonadati</taxon>
        <taxon>Pseudomonadota</taxon>
        <taxon>Gammaproteobacteria</taxon>
        <taxon>Pseudomonadales</taxon>
        <taxon>Pseudomonadaceae</taxon>
        <taxon>Pseudomonas</taxon>
    </lineage>
</organism>
<gene>
    <name evidence="9" type="ORF">BK674_03005</name>
</gene>
<accession>A0A423NYB0</accession>
<evidence type="ECO:0000256" key="5">
    <source>
        <dbReference type="ARBA" id="ARBA00023159"/>
    </source>
</evidence>
<dbReference type="PANTHER" id="PTHR46565">
    <property type="entry name" value="COLD SHOCK DOMAIN PROTEIN 2"/>
    <property type="match status" value="1"/>
</dbReference>
<dbReference type="SUPFAM" id="SSF50249">
    <property type="entry name" value="Nucleic acid-binding proteins"/>
    <property type="match status" value="1"/>
</dbReference>
<evidence type="ECO:0000256" key="7">
    <source>
        <dbReference type="RuleBase" id="RU000408"/>
    </source>
</evidence>
<dbReference type="Gene3D" id="2.40.50.140">
    <property type="entry name" value="Nucleic acid-binding proteins"/>
    <property type="match status" value="1"/>
</dbReference>
<evidence type="ECO:0000256" key="2">
    <source>
        <dbReference type="ARBA" id="ARBA00022490"/>
    </source>
</evidence>
<dbReference type="Pfam" id="PF00313">
    <property type="entry name" value="CSD"/>
    <property type="match status" value="1"/>
</dbReference>
<keyword evidence="2" id="KW-0963">Cytoplasm</keyword>
<dbReference type="PIRSF" id="PIRSF002599">
    <property type="entry name" value="Cold_shock_A"/>
    <property type="match status" value="1"/>
</dbReference>
<keyword evidence="4" id="KW-0238">DNA-binding</keyword>
<dbReference type="InterPro" id="IPR011129">
    <property type="entry name" value="CSD"/>
</dbReference>
<dbReference type="GO" id="GO:0003677">
    <property type="term" value="F:DNA binding"/>
    <property type="evidence" value="ECO:0007669"/>
    <property type="project" value="UniProtKB-KW"/>
</dbReference>
<dbReference type="EMBL" id="MOCA01000001">
    <property type="protein sequence ID" value="ROO03308.1"/>
    <property type="molecule type" value="Genomic_DNA"/>
</dbReference>
<evidence type="ECO:0000259" key="8">
    <source>
        <dbReference type="PROSITE" id="PS51857"/>
    </source>
</evidence>
<dbReference type="InterPro" id="IPR002059">
    <property type="entry name" value="CSP_DNA-bd"/>
</dbReference>
<dbReference type="InterPro" id="IPR019844">
    <property type="entry name" value="CSD_CS"/>
</dbReference>
<comment type="caution">
    <text evidence="9">The sequence shown here is derived from an EMBL/GenBank/DDBJ whole genome shotgun (WGS) entry which is preliminary data.</text>
</comment>
<keyword evidence="6" id="KW-0804">Transcription</keyword>
<dbReference type="Proteomes" id="UP000284207">
    <property type="component" value="Unassembled WGS sequence"/>
</dbReference>
<evidence type="ECO:0000313" key="9">
    <source>
        <dbReference type="EMBL" id="ROO03308.1"/>
    </source>
</evidence>
<proteinExistence type="predicted"/>
<evidence type="ECO:0000256" key="3">
    <source>
        <dbReference type="ARBA" id="ARBA00023015"/>
    </source>
</evidence>
<dbReference type="PANTHER" id="PTHR46565:SF20">
    <property type="entry name" value="COLD SHOCK DOMAIN-CONTAINING PROTEIN 4"/>
    <property type="match status" value="1"/>
</dbReference>
<dbReference type="GO" id="GO:0005829">
    <property type="term" value="C:cytosol"/>
    <property type="evidence" value="ECO:0007669"/>
    <property type="project" value="UniProtKB-ARBA"/>
</dbReference>
<name>A0A423NYB0_9PSED</name>
<sequence length="70" mass="7720">MSNRQTGTVKWFNGEKGFGFITPVSGDDLFVHFKAIQSDGVTELKEGQKVSFVATRGQKGMQAEEVQIEP</sequence>
<dbReference type="AlphaFoldDB" id="A0A423NYB0"/>
<comment type="subcellular location">
    <subcellularLocation>
        <location evidence="1 7">Cytoplasm</location>
    </subcellularLocation>
</comment>
<dbReference type="PRINTS" id="PR00050">
    <property type="entry name" value="COLDSHOCK"/>
</dbReference>
<protein>
    <submittedName>
        <fullName evidence="9">Cold-shock protein</fullName>
    </submittedName>
</protein>
<keyword evidence="3" id="KW-0805">Transcription regulation</keyword>
<dbReference type="CDD" id="cd04458">
    <property type="entry name" value="CSP_CDS"/>
    <property type="match status" value="1"/>
</dbReference>
<reference evidence="9 10" key="1">
    <citation type="submission" date="2016-10" db="EMBL/GenBank/DDBJ databases">
        <title>Comparative genome analysis of multiple Pseudomonas spp. focuses on biocontrol and plant growth promoting traits.</title>
        <authorList>
            <person name="Tao X.-Y."/>
            <person name="Taylor C.G."/>
        </authorList>
    </citation>
    <scope>NUCLEOTIDE SEQUENCE [LARGE SCALE GENOMIC DNA]</scope>
    <source>
        <strain evidence="9 10">36B3</strain>
    </source>
</reference>
<dbReference type="RefSeq" id="WP_123417864.1">
    <property type="nucleotide sequence ID" value="NZ_MOCA01000001.1"/>
</dbReference>
<dbReference type="InterPro" id="IPR012340">
    <property type="entry name" value="NA-bd_OB-fold"/>
</dbReference>
<evidence type="ECO:0000256" key="6">
    <source>
        <dbReference type="ARBA" id="ARBA00023163"/>
    </source>
</evidence>
<dbReference type="SMART" id="SM00357">
    <property type="entry name" value="CSP"/>
    <property type="match status" value="1"/>
</dbReference>
<feature type="domain" description="CSD" evidence="8">
    <location>
        <begin position="4"/>
        <end position="68"/>
    </location>
</feature>
<evidence type="ECO:0000256" key="4">
    <source>
        <dbReference type="ARBA" id="ARBA00023125"/>
    </source>
</evidence>